<dbReference type="SMART" id="SM00717">
    <property type="entry name" value="SANT"/>
    <property type="match status" value="1"/>
</dbReference>
<dbReference type="Proteomes" id="UP000034805">
    <property type="component" value="Unassembled WGS sequence"/>
</dbReference>
<feature type="compositionally biased region" description="Low complexity" evidence="9">
    <location>
        <begin position="512"/>
        <end position="524"/>
    </location>
</feature>
<keyword evidence="8" id="KW-0863">Zinc-finger</keyword>
<comment type="subcellular location">
    <subcellularLocation>
        <location evidence="1">Nucleus</location>
    </subcellularLocation>
</comment>
<dbReference type="PANTHER" id="PTHR16089">
    <property type="entry name" value="REST COREPRESSOR COREST PROTEIN-RELATED"/>
    <property type="match status" value="1"/>
</dbReference>
<feature type="region of interest" description="Disordered" evidence="9">
    <location>
        <begin position="352"/>
        <end position="435"/>
    </location>
</feature>
<dbReference type="AlphaFoldDB" id="A0A0P7URK4"/>
<dbReference type="PROSITE" id="PS51293">
    <property type="entry name" value="SANT"/>
    <property type="match status" value="1"/>
</dbReference>
<feature type="compositionally biased region" description="Basic and acidic residues" evidence="9">
    <location>
        <begin position="855"/>
        <end position="869"/>
    </location>
</feature>
<feature type="region of interest" description="Disordered" evidence="9">
    <location>
        <begin position="508"/>
        <end position="530"/>
    </location>
</feature>
<feature type="region of interest" description="Disordered" evidence="9">
    <location>
        <begin position="727"/>
        <end position="754"/>
    </location>
</feature>
<dbReference type="GO" id="GO:0003677">
    <property type="term" value="F:DNA binding"/>
    <property type="evidence" value="ECO:0007669"/>
    <property type="project" value="UniProtKB-KW"/>
</dbReference>
<sequence>MSLPPQQKANAKRTGKRITFFTEQGVPMKEPVQHVSGSYYSLGAPASEQVHGEMAGGAGPASEVRDMYLNSVIFSPEKVDQSRGHYQAAMQMKWPEQDQGWPQGIPRTSWGQNVSPYLSSITVNDAMGQVTFSKQGHEVGAMQPPQRGAEKQANPSQAYRDPTKSRLMDWEPQAAHMQHAQFQPFQQGHKPDPSTHRPPPGSQQPIDTTQPLPRRSRRLSKEGVPPSGDNPFLAPWNQAAQETQGSHNGAPEGKGAPVKEDTLAAPTGVIQSTRRKRRVSQEVNLETLAQKASEMESLPSHITKEENLRGPAMALSGAGQGAPEGEGLSAKRARVENLVPLVIPVSVPVQRADHAAGPGPNQVGHWTHQHPSNQDSVHLEHKPSVIVTRRRSLRNSLSENSSQDAAGEVGKDDDGKAAKLKRRPRPEPLFIPPPKSGTFIAPPVYHNITPYQSHLRSPVRMPENPLAMPPYTPPPILSPVREGSGLYFSAILSSVAASSQGLQLPATPKSATRSLLRTSSSDTTPPILPAMGEATPVSIEPRINIGQQYQAEVPELLDRSIAQQDQHLADLVWMPIPEVEFTSAQQERVNDLMNLACSSALCGGGTNQELAMHCLHECQGDILKVLELLLLKDPIFPKAHTLGDYHYSGSDCWTPAERGFFNKGIAAYKKDFFLVQKLVRTKTVAQCVEFYYTYKKQVKLGRNGVLIYGEADLPELRASDVEVDIKNSQRYDTSKEDDDHVREEGSCDVKREGSPAKATQPLQILGAVKSSLYLLWCPYLSPQEDARKDELPPVRQPPQPPPPAAATPPRPDVSGRKGGATQAAKVQQDQESIFPCKKCGRVFYKVKSRSAHMKSHAEQEKKAAALRQREAEERAAKLAAEAAKVEVAAQQNGARDRDGNSSSNGSSSEESSEEAEDEADEDWH</sequence>
<evidence type="ECO:0000313" key="13">
    <source>
        <dbReference type="EMBL" id="KPP72292.1"/>
    </source>
</evidence>
<dbReference type="PANTHER" id="PTHR16089:SF24">
    <property type="entry name" value="MITOTIC DEACETYLASE-ASSOCIATED SANT DOMAIN PROTEIN"/>
    <property type="match status" value="1"/>
</dbReference>
<comment type="caution">
    <text evidence="13">The sequence shown here is derived from an EMBL/GenBank/DDBJ whole genome shotgun (WGS) entry which is preliminary data.</text>
</comment>
<dbReference type="STRING" id="113540.ENSSFOP00015004382"/>
<evidence type="ECO:0000256" key="5">
    <source>
        <dbReference type="ARBA" id="ARBA00023125"/>
    </source>
</evidence>
<feature type="domain" description="ELM2" evidence="11">
    <location>
        <begin position="541"/>
        <end position="633"/>
    </location>
</feature>
<evidence type="ECO:0008006" key="15">
    <source>
        <dbReference type="Google" id="ProtNLM"/>
    </source>
</evidence>
<feature type="compositionally biased region" description="Acidic residues" evidence="9">
    <location>
        <begin position="910"/>
        <end position="924"/>
    </location>
</feature>
<evidence type="ECO:0000256" key="4">
    <source>
        <dbReference type="ARBA" id="ARBA00023015"/>
    </source>
</evidence>
<evidence type="ECO:0000259" key="10">
    <source>
        <dbReference type="PROSITE" id="PS50157"/>
    </source>
</evidence>
<dbReference type="GO" id="GO:0003714">
    <property type="term" value="F:transcription corepressor activity"/>
    <property type="evidence" value="ECO:0007669"/>
    <property type="project" value="TreeGrafter"/>
</dbReference>
<keyword evidence="6" id="KW-0804">Transcription</keyword>
<proteinExistence type="predicted"/>
<evidence type="ECO:0000256" key="7">
    <source>
        <dbReference type="ARBA" id="ARBA00023242"/>
    </source>
</evidence>
<evidence type="ECO:0000256" key="3">
    <source>
        <dbReference type="ARBA" id="ARBA00022990"/>
    </source>
</evidence>
<accession>A0A0P7URK4</accession>
<dbReference type="Gene3D" id="1.10.10.60">
    <property type="entry name" value="Homeodomain-like"/>
    <property type="match status" value="1"/>
</dbReference>
<protein>
    <recommendedName>
        <fullName evidence="15">ELM2 and SANT domain-containing protein 1-like</fullName>
    </recommendedName>
</protein>
<dbReference type="SUPFAM" id="SSF46689">
    <property type="entry name" value="Homeodomain-like"/>
    <property type="match status" value="1"/>
</dbReference>
<keyword evidence="7" id="KW-0539">Nucleus</keyword>
<dbReference type="InterPro" id="IPR051066">
    <property type="entry name" value="Trans_reg/Corepressor"/>
</dbReference>
<feature type="compositionally biased region" description="Low complexity" evidence="9">
    <location>
        <begin position="900"/>
        <end position="909"/>
    </location>
</feature>
<evidence type="ECO:0000256" key="6">
    <source>
        <dbReference type="ARBA" id="ARBA00023163"/>
    </source>
</evidence>
<dbReference type="InterPro" id="IPR009057">
    <property type="entry name" value="Homeodomain-like_sf"/>
</dbReference>
<feature type="region of interest" description="Disordered" evidence="9">
    <location>
        <begin position="185"/>
        <end position="265"/>
    </location>
</feature>
<dbReference type="GO" id="GO:0006357">
    <property type="term" value="P:regulation of transcription by RNA polymerase II"/>
    <property type="evidence" value="ECO:0007669"/>
    <property type="project" value="TreeGrafter"/>
</dbReference>
<dbReference type="PROSITE" id="PS00028">
    <property type="entry name" value="ZINC_FINGER_C2H2_1"/>
    <property type="match status" value="1"/>
</dbReference>
<keyword evidence="2" id="KW-0597">Phosphoprotein</keyword>
<feature type="region of interest" description="Disordered" evidence="9">
    <location>
        <begin position="848"/>
        <end position="869"/>
    </location>
</feature>
<dbReference type="FunFam" id="1.10.10.60:FF:000086">
    <property type="entry name" value="transcriptional-regulating factor 1 isoform X1"/>
    <property type="match status" value="1"/>
</dbReference>
<dbReference type="GO" id="GO:0000118">
    <property type="term" value="C:histone deacetylase complex"/>
    <property type="evidence" value="ECO:0007669"/>
    <property type="project" value="TreeGrafter"/>
</dbReference>
<evidence type="ECO:0000256" key="8">
    <source>
        <dbReference type="PROSITE-ProRule" id="PRU00042"/>
    </source>
</evidence>
<name>A0A0P7URK4_SCLFO</name>
<evidence type="ECO:0000256" key="9">
    <source>
        <dbReference type="SAM" id="MobiDB-lite"/>
    </source>
</evidence>
<dbReference type="PROSITE" id="PS50157">
    <property type="entry name" value="ZINC_FINGER_C2H2_2"/>
    <property type="match status" value="1"/>
</dbReference>
<reference evidence="13 14" key="1">
    <citation type="submission" date="2015-08" db="EMBL/GenBank/DDBJ databases">
        <title>The genome of the Asian arowana (Scleropages formosus).</title>
        <authorList>
            <person name="Tan M.H."/>
            <person name="Gan H.M."/>
            <person name="Croft L.J."/>
            <person name="Austin C.M."/>
        </authorList>
    </citation>
    <scope>NUCLEOTIDE SEQUENCE [LARGE SCALE GENOMIC DNA]</scope>
    <source>
        <strain evidence="13">Aro1</strain>
    </source>
</reference>
<feature type="region of interest" description="Disordered" evidence="9">
    <location>
        <begin position="139"/>
        <end position="163"/>
    </location>
</feature>
<dbReference type="InterPro" id="IPR013087">
    <property type="entry name" value="Znf_C2H2_type"/>
</dbReference>
<dbReference type="Pfam" id="PF01448">
    <property type="entry name" value="ELM2"/>
    <property type="match status" value="1"/>
</dbReference>
<feature type="compositionally biased region" description="Low complexity" evidence="9">
    <location>
        <begin position="394"/>
        <end position="408"/>
    </location>
</feature>
<evidence type="ECO:0000313" key="14">
    <source>
        <dbReference type="Proteomes" id="UP000034805"/>
    </source>
</evidence>
<gene>
    <name evidence="13" type="ORF">Z043_108716</name>
</gene>
<feature type="compositionally biased region" description="Polar residues" evidence="9">
    <location>
        <begin position="238"/>
        <end position="247"/>
    </location>
</feature>
<feature type="region of interest" description="Disordered" evidence="9">
    <location>
        <begin position="787"/>
        <end position="831"/>
    </location>
</feature>
<keyword evidence="4" id="KW-0805">Transcription regulation</keyword>
<dbReference type="Gene3D" id="3.30.160.60">
    <property type="entry name" value="Classic Zinc Finger"/>
    <property type="match status" value="1"/>
</dbReference>
<evidence type="ECO:0000256" key="1">
    <source>
        <dbReference type="ARBA" id="ARBA00004123"/>
    </source>
</evidence>
<evidence type="ECO:0000259" key="11">
    <source>
        <dbReference type="PROSITE" id="PS51156"/>
    </source>
</evidence>
<feature type="compositionally biased region" description="Low complexity" evidence="9">
    <location>
        <begin position="881"/>
        <end position="891"/>
    </location>
</feature>
<dbReference type="InterPro" id="IPR000949">
    <property type="entry name" value="ELM2_dom"/>
</dbReference>
<dbReference type="EMBL" id="JARO02002601">
    <property type="protein sequence ID" value="KPP72292.1"/>
    <property type="molecule type" value="Genomic_DNA"/>
</dbReference>
<dbReference type="GO" id="GO:0005667">
    <property type="term" value="C:transcription regulator complex"/>
    <property type="evidence" value="ECO:0007669"/>
    <property type="project" value="TreeGrafter"/>
</dbReference>
<dbReference type="PROSITE" id="PS51156">
    <property type="entry name" value="ELM2"/>
    <property type="match status" value="1"/>
</dbReference>
<keyword evidence="8" id="KW-0862">Zinc</keyword>
<feature type="domain" description="SANT" evidence="12">
    <location>
        <begin position="648"/>
        <end position="699"/>
    </location>
</feature>
<organism evidence="13 14">
    <name type="scientific">Scleropages formosus</name>
    <name type="common">Asian bonytongue</name>
    <name type="synonym">Osteoglossum formosum</name>
    <dbReference type="NCBI Taxonomy" id="113540"/>
    <lineage>
        <taxon>Eukaryota</taxon>
        <taxon>Metazoa</taxon>
        <taxon>Chordata</taxon>
        <taxon>Craniata</taxon>
        <taxon>Vertebrata</taxon>
        <taxon>Euteleostomi</taxon>
        <taxon>Actinopterygii</taxon>
        <taxon>Neopterygii</taxon>
        <taxon>Teleostei</taxon>
        <taxon>Osteoglossocephala</taxon>
        <taxon>Osteoglossomorpha</taxon>
        <taxon>Osteoglossiformes</taxon>
        <taxon>Osteoglossidae</taxon>
        <taxon>Scleropages</taxon>
    </lineage>
</organism>
<dbReference type="InterPro" id="IPR001005">
    <property type="entry name" value="SANT/Myb"/>
</dbReference>
<feature type="domain" description="C2H2-type" evidence="10">
    <location>
        <begin position="834"/>
        <end position="861"/>
    </location>
</feature>
<dbReference type="GO" id="GO:0008270">
    <property type="term" value="F:zinc ion binding"/>
    <property type="evidence" value="ECO:0007669"/>
    <property type="project" value="UniProtKB-KW"/>
</dbReference>
<evidence type="ECO:0000259" key="12">
    <source>
        <dbReference type="PROSITE" id="PS51293"/>
    </source>
</evidence>
<keyword evidence="8" id="KW-0479">Metal-binding</keyword>
<dbReference type="InterPro" id="IPR017884">
    <property type="entry name" value="SANT_dom"/>
</dbReference>
<keyword evidence="3" id="KW-0007">Acetylation</keyword>
<feature type="region of interest" description="Disordered" evidence="9">
    <location>
        <begin position="881"/>
        <end position="924"/>
    </location>
</feature>
<feature type="compositionally biased region" description="Pro residues" evidence="9">
    <location>
        <begin position="794"/>
        <end position="811"/>
    </location>
</feature>
<dbReference type="SMART" id="SM01189">
    <property type="entry name" value="ELM2"/>
    <property type="match status" value="1"/>
</dbReference>
<keyword evidence="5" id="KW-0238">DNA-binding</keyword>
<evidence type="ECO:0000256" key="2">
    <source>
        <dbReference type="ARBA" id="ARBA00022553"/>
    </source>
</evidence>